<proteinExistence type="predicted"/>
<reference evidence="2" key="1">
    <citation type="journal article" date="2021" name="IMA Fungus">
        <title>Genomic characterization of three marine fungi, including Emericellopsis atlantica sp. nov. with signatures of a generalist lifestyle and marine biomass degradation.</title>
        <authorList>
            <person name="Hagestad O.C."/>
            <person name="Hou L."/>
            <person name="Andersen J.H."/>
            <person name="Hansen E.H."/>
            <person name="Altermark B."/>
            <person name="Li C."/>
            <person name="Kuhnert E."/>
            <person name="Cox R.J."/>
            <person name="Crous P.W."/>
            <person name="Spatafora J.W."/>
            <person name="Lail K."/>
            <person name="Amirebrahimi M."/>
            <person name="Lipzen A."/>
            <person name="Pangilinan J."/>
            <person name="Andreopoulos W."/>
            <person name="Hayes R.D."/>
            <person name="Ng V."/>
            <person name="Grigoriev I.V."/>
            <person name="Jackson S.A."/>
            <person name="Sutton T.D.S."/>
            <person name="Dobson A.D.W."/>
            <person name="Rama T."/>
        </authorList>
    </citation>
    <scope>NUCLEOTIDE SEQUENCE</scope>
    <source>
        <strain evidence="2">TRa3180A</strain>
    </source>
</reference>
<dbReference type="InterPro" id="IPR036047">
    <property type="entry name" value="F-box-like_dom_sf"/>
</dbReference>
<keyword evidence="3" id="KW-1185">Reference proteome</keyword>
<dbReference type="AlphaFoldDB" id="A0A9P7YY79"/>
<sequence length="193" mass="22340">MRSSSTSTALQEVLAILELVETILLHLPIAHIIKAQIVCSNFHRIITKSLTLQQKLFLKPILLEIATSSQPNPLLAHKNASRFIDLRKGMDHTSLEKYTWPDNRELVRQLDWNEWAKHHHRYTVNDASWRKMLVVNPPIKLLKFSIGEWSWEAYNKRGVTMGQLENAYTNCCDIFRIDEDGVGMIDPIRIRGI</sequence>
<dbReference type="Proteomes" id="UP000887226">
    <property type="component" value="Unassembled WGS sequence"/>
</dbReference>
<dbReference type="InterPro" id="IPR001810">
    <property type="entry name" value="F-box_dom"/>
</dbReference>
<accession>A0A9P7YY79</accession>
<feature type="domain" description="F-box" evidence="1">
    <location>
        <begin position="18"/>
        <end position="49"/>
    </location>
</feature>
<evidence type="ECO:0000259" key="1">
    <source>
        <dbReference type="Pfam" id="PF00646"/>
    </source>
</evidence>
<dbReference type="Pfam" id="PF00646">
    <property type="entry name" value="F-box"/>
    <property type="match status" value="1"/>
</dbReference>
<gene>
    <name evidence="2" type="ORF">BJ878DRAFT_426815</name>
</gene>
<dbReference type="OrthoDB" id="3800738at2759"/>
<protein>
    <recommendedName>
        <fullName evidence="1">F-box domain-containing protein</fullName>
    </recommendedName>
</protein>
<evidence type="ECO:0000313" key="3">
    <source>
        <dbReference type="Proteomes" id="UP000887226"/>
    </source>
</evidence>
<name>A0A9P7YY79_9HELO</name>
<dbReference type="EMBL" id="MU254123">
    <property type="protein sequence ID" value="KAG9242019.1"/>
    <property type="molecule type" value="Genomic_DNA"/>
</dbReference>
<comment type="caution">
    <text evidence="2">The sequence shown here is derived from an EMBL/GenBank/DDBJ whole genome shotgun (WGS) entry which is preliminary data.</text>
</comment>
<dbReference type="SUPFAM" id="SSF81383">
    <property type="entry name" value="F-box domain"/>
    <property type="match status" value="1"/>
</dbReference>
<evidence type="ECO:0000313" key="2">
    <source>
        <dbReference type="EMBL" id="KAG9242019.1"/>
    </source>
</evidence>
<organism evidence="2 3">
    <name type="scientific">Calycina marina</name>
    <dbReference type="NCBI Taxonomy" id="1763456"/>
    <lineage>
        <taxon>Eukaryota</taxon>
        <taxon>Fungi</taxon>
        <taxon>Dikarya</taxon>
        <taxon>Ascomycota</taxon>
        <taxon>Pezizomycotina</taxon>
        <taxon>Leotiomycetes</taxon>
        <taxon>Helotiales</taxon>
        <taxon>Pezizellaceae</taxon>
        <taxon>Calycina</taxon>
    </lineage>
</organism>